<organism evidence="1 2">
    <name type="scientific">Cucumis sativus</name>
    <name type="common">Cucumber</name>
    <dbReference type="NCBI Taxonomy" id="3659"/>
    <lineage>
        <taxon>Eukaryota</taxon>
        <taxon>Viridiplantae</taxon>
        <taxon>Streptophyta</taxon>
        <taxon>Embryophyta</taxon>
        <taxon>Tracheophyta</taxon>
        <taxon>Spermatophyta</taxon>
        <taxon>Magnoliopsida</taxon>
        <taxon>eudicotyledons</taxon>
        <taxon>Gunneridae</taxon>
        <taxon>Pentapetalae</taxon>
        <taxon>rosids</taxon>
        <taxon>fabids</taxon>
        <taxon>Cucurbitales</taxon>
        <taxon>Cucurbitaceae</taxon>
        <taxon>Benincaseae</taxon>
        <taxon>Cucumis</taxon>
    </lineage>
</organism>
<reference evidence="1 2" key="3">
    <citation type="journal article" date="2010" name="BMC Genomics">
        <title>Transcriptome sequencing and comparative analysis of cucumber flowers with different sex types.</title>
        <authorList>
            <person name="Guo S."/>
            <person name="Zheng Y."/>
            <person name="Joung J.G."/>
            <person name="Liu S."/>
            <person name="Zhang Z."/>
            <person name="Crasta O.R."/>
            <person name="Sobral B.W."/>
            <person name="Xu Y."/>
            <person name="Huang S."/>
            <person name="Fei Z."/>
        </authorList>
    </citation>
    <scope>NUCLEOTIDE SEQUENCE [LARGE SCALE GENOMIC DNA]</scope>
    <source>
        <strain evidence="2">cv. 9930</strain>
    </source>
</reference>
<sequence>MEIEDKDDETPKGNLGLERRFQRIEERKNGALRKGGMEMEMEMKRRRLRADSDSVCLWKVDSVESAFDCDLKVEFTWARSSRG</sequence>
<accession>A0A0A0LH48</accession>
<protein>
    <submittedName>
        <fullName evidence="1">Uncharacterized protein</fullName>
    </submittedName>
</protein>
<dbReference type="AlphaFoldDB" id="A0A0A0LH48"/>
<dbReference type="EMBL" id="CM002924">
    <property type="protein sequence ID" value="KGN60354.1"/>
    <property type="molecule type" value="Genomic_DNA"/>
</dbReference>
<reference evidence="1 2" key="2">
    <citation type="journal article" date="2009" name="PLoS ONE">
        <title>An integrated genetic and cytogenetic map of the cucumber genome.</title>
        <authorList>
            <person name="Ren Y."/>
            <person name="Zhang Z."/>
            <person name="Liu J."/>
            <person name="Staub J.E."/>
            <person name="Han Y."/>
            <person name="Cheng Z."/>
            <person name="Li X."/>
            <person name="Lu J."/>
            <person name="Miao H."/>
            <person name="Kang H."/>
            <person name="Xie B."/>
            <person name="Gu X."/>
            <person name="Wang X."/>
            <person name="Du Y."/>
            <person name="Jin W."/>
            <person name="Huang S."/>
        </authorList>
    </citation>
    <scope>NUCLEOTIDE SEQUENCE [LARGE SCALE GENOMIC DNA]</scope>
    <source>
        <strain evidence="2">cv. 9930</strain>
    </source>
</reference>
<dbReference type="Gramene" id="KGN60354">
    <property type="protein sequence ID" value="KGN60354"/>
    <property type="gene ID" value="Csa_3G900990"/>
</dbReference>
<dbReference type="Proteomes" id="UP000029981">
    <property type="component" value="Chromosome 3"/>
</dbReference>
<gene>
    <name evidence="1" type="ORF">Csa_3G900990</name>
</gene>
<evidence type="ECO:0000313" key="1">
    <source>
        <dbReference type="EMBL" id="KGN60354.1"/>
    </source>
</evidence>
<reference evidence="1 2" key="4">
    <citation type="journal article" date="2011" name="BMC Genomics">
        <title>RNA-Seq improves annotation of protein-coding genes in the cucumber genome.</title>
        <authorList>
            <person name="Li Z."/>
            <person name="Zhang Z."/>
            <person name="Yan P."/>
            <person name="Huang S."/>
            <person name="Fei Z."/>
            <person name="Lin K."/>
        </authorList>
    </citation>
    <scope>NUCLEOTIDE SEQUENCE [LARGE SCALE GENOMIC DNA]</scope>
    <source>
        <strain evidence="2">cv. 9930</strain>
    </source>
</reference>
<reference evidence="1 2" key="1">
    <citation type="journal article" date="2009" name="Nat. Genet.">
        <title>The genome of the cucumber, Cucumis sativus L.</title>
        <authorList>
            <person name="Huang S."/>
            <person name="Li R."/>
            <person name="Zhang Z."/>
            <person name="Li L."/>
            <person name="Gu X."/>
            <person name="Fan W."/>
            <person name="Lucas W.J."/>
            <person name="Wang X."/>
            <person name="Xie B."/>
            <person name="Ni P."/>
            <person name="Ren Y."/>
            <person name="Zhu H."/>
            <person name="Li J."/>
            <person name="Lin K."/>
            <person name="Jin W."/>
            <person name="Fei Z."/>
            <person name="Li G."/>
            <person name="Staub J."/>
            <person name="Kilian A."/>
            <person name="van der Vossen E.A."/>
            <person name="Wu Y."/>
            <person name="Guo J."/>
            <person name="He J."/>
            <person name="Jia Z."/>
            <person name="Ren Y."/>
            <person name="Tian G."/>
            <person name="Lu Y."/>
            <person name="Ruan J."/>
            <person name="Qian W."/>
            <person name="Wang M."/>
            <person name="Huang Q."/>
            <person name="Li B."/>
            <person name="Xuan Z."/>
            <person name="Cao J."/>
            <person name="Asan"/>
            <person name="Wu Z."/>
            <person name="Zhang J."/>
            <person name="Cai Q."/>
            <person name="Bai Y."/>
            <person name="Zhao B."/>
            <person name="Han Y."/>
            <person name="Li Y."/>
            <person name="Li X."/>
            <person name="Wang S."/>
            <person name="Shi Q."/>
            <person name="Liu S."/>
            <person name="Cho W.K."/>
            <person name="Kim J.Y."/>
            <person name="Xu Y."/>
            <person name="Heller-Uszynska K."/>
            <person name="Miao H."/>
            <person name="Cheng Z."/>
            <person name="Zhang S."/>
            <person name="Wu J."/>
            <person name="Yang Y."/>
            <person name="Kang H."/>
            <person name="Li M."/>
            <person name="Liang H."/>
            <person name="Ren X."/>
            <person name="Shi Z."/>
            <person name="Wen M."/>
            <person name="Jian M."/>
            <person name="Yang H."/>
            <person name="Zhang G."/>
            <person name="Yang Z."/>
            <person name="Chen R."/>
            <person name="Liu S."/>
            <person name="Li J."/>
            <person name="Ma L."/>
            <person name="Liu H."/>
            <person name="Zhou Y."/>
            <person name="Zhao J."/>
            <person name="Fang X."/>
            <person name="Li G."/>
            <person name="Fang L."/>
            <person name="Li Y."/>
            <person name="Liu D."/>
            <person name="Zheng H."/>
            <person name="Zhang Y."/>
            <person name="Qin N."/>
            <person name="Li Z."/>
            <person name="Yang G."/>
            <person name="Yang S."/>
            <person name="Bolund L."/>
            <person name="Kristiansen K."/>
            <person name="Zheng H."/>
            <person name="Li S."/>
            <person name="Zhang X."/>
            <person name="Yang H."/>
            <person name="Wang J."/>
            <person name="Sun R."/>
            <person name="Zhang B."/>
            <person name="Jiang S."/>
            <person name="Wang J."/>
            <person name="Du Y."/>
            <person name="Li S."/>
        </authorList>
    </citation>
    <scope>NUCLEOTIDE SEQUENCE [LARGE SCALE GENOMIC DNA]</scope>
    <source>
        <strain evidence="2">cv. 9930</strain>
    </source>
</reference>
<evidence type="ECO:0000313" key="2">
    <source>
        <dbReference type="Proteomes" id="UP000029981"/>
    </source>
</evidence>
<proteinExistence type="predicted"/>
<name>A0A0A0LH48_CUCSA</name>
<keyword evidence="2" id="KW-1185">Reference proteome</keyword>